<keyword evidence="2" id="KW-1185">Reference proteome</keyword>
<accession>A0A445EH40</accession>
<dbReference type="AlphaFoldDB" id="A0A445EH40"/>
<name>A0A445EH40_ARAHY</name>
<evidence type="ECO:0000313" key="2">
    <source>
        <dbReference type="Proteomes" id="UP000289738"/>
    </source>
</evidence>
<dbReference type="Proteomes" id="UP000289738">
    <property type="component" value="Chromosome A02"/>
</dbReference>
<gene>
    <name evidence="1" type="ORF">Ahy_A02g009476</name>
</gene>
<comment type="caution">
    <text evidence="1">The sequence shown here is derived from an EMBL/GenBank/DDBJ whole genome shotgun (WGS) entry which is preliminary data.</text>
</comment>
<evidence type="ECO:0000313" key="1">
    <source>
        <dbReference type="EMBL" id="RYR74754.1"/>
    </source>
</evidence>
<organism evidence="1 2">
    <name type="scientific">Arachis hypogaea</name>
    <name type="common">Peanut</name>
    <dbReference type="NCBI Taxonomy" id="3818"/>
    <lineage>
        <taxon>Eukaryota</taxon>
        <taxon>Viridiplantae</taxon>
        <taxon>Streptophyta</taxon>
        <taxon>Embryophyta</taxon>
        <taxon>Tracheophyta</taxon>
        <taxon>Spermatophyta</taxon>
        <taxon>Magnoliopsida</taxon>
        <taxon>eudicotyledons</taxon>
        <taxon>Gunneridae</taxon>
        <taxon>Pentapetalae</taxon>
        <taxon>rosids</taxon>
        <taxon>fabids</taxon>
        <taxon>Fabales</taxon>
        <taxon>Fabaceae</taxon>
        <taxon>Papilionoideae</taxon>
        <taxon>50 kb inversion clade</taxon>
        <taxon>dalbergioids sensu lato</taxon>
        <taxon>Dalbergieae</taxon>
        <taxon>Pterocarpus clade</taxon>
        <taxon>Arachis</taxon>
    </lineage>
</organism>
<dbReference type="EMBL" id="SDMP01000002">
    <property type="protein sequence ID" value="RYR74754.1"/>
    <property type="molecule type" value="Genomic_DNA"/>
</dbReference>
<sequence>MDIYAGVLLIVELVYELDSLTKCIDLMQEMVMWTEANRSTIDTSFLSMKTPVSVLERSIKRPKLAGDDLDSSF</sequence>
<reference evidence="1 2" key="1">
    <citation type="submission" date="2019-01" db="EMBL/GenBank/DDBJ databases">
        <title>Sequencing of cultivated peanut Arachis hypogaea provides insights into genome evolution and oil improvement.</title>
        <authorList>
            <person name="Chen X."/>
        </authorList>
    </citation>
    <scope>NUCLEOTIDE SEQUENCE [LARGE SCALE GENOMIC DNA]</scope>
    <source>
        <strain evidence="2">cv. Fuhuasheng</strain>
        <tissue evidence="1">Leaves</tissue>
    </source>
</reference>
<protein>
    <submittedName>
        <fullName evidence="1">Uncharacterized protein</fullName>
    </submittedName>
</protein>
<proteinExistence type="predicted"/>